<dbReference type="PANTHER" id="PTHR33175">
    <property type="entry name" value="DNA-BINDING PROTEIN HU"/>
    <property type="match status" value="1"/>
</dbReference>
<evidence type="ECO:0000313" key="11">
    <source>
        <dbReference type="Proteomes" id="UP000033935"/>
    </source>
</evidence>
<evidence type="ECO:0000256" key="5">
    <source>
        <dbReference type="ARBA" id="ARBA00022921"/>
    </source>
</evidence>
<comment type="similarity">
    <text evidence="9">Belongs to the bacterial histone-like protein family.</text>
</comment>
<proteinExistence type="inferred from homology"/>
<dbReference type="CDD" id="cd00591">
    <property type="entry name" value="HU_IHF"/>
    <property type="match status" value="1"/>
</dbReference>
<evidence type="ECO:0000256" key="4">
    <source>
        <dbReference type="ARBA" id="ARBA00022705"/>
    </source>
</evidence>
<keyword evidence="5" id="KW-0426">Late protein</keyword>
<reference evidence="10 11" key="1">
    <citation type="journal article" date="2015" name="Nature">
        <title>rRNA introns, odd ribosomes, and small enigmatic genomes across a large radiation of phyla.</title>
        <authorList>
            <person name="Brown C.T."/>
            <person name="Hug L.A."/>
            <person name="Thomas B.C."/>
            <person name="Sharon I."/>
            <person name="Castelle C.J."/>
            <person name="Singh A."/>
            <person name="Wilkins M.J."/>
            <person name="Williams K.H."/>
            <person name="Banfield J.F."/>
        </authorList>
    </citation>
    <scope>NUCLEOTIDE SEQUENCE [LARGE SCALE GENOMIC DNA]</scope>
</reference>
<evidence type="ECO:0000256" key="9">
    <source>
        <dbReference type="RuleBase" id="RU003939"/>
    </source>
</evidence>
<organism evidence="10 11">
    <name type="scientific">Candidatus Uhrbacteria bacterium GW2011_GWF2_39_13</name>
    <dbReference type="NCBI Taxonomy" id="1618995"/>
    <lineage>
        <taxon>Bacteria</taxon>
        <taxon>Candidatus Uhriibacteriota</taxon>
    </lineage>
</organism>
<dbReference type="Gene3D" id="4.10.520.10">
    <property type="entry name" value="IHF-like DNA-binding proteins"/>
    <property type="match status" value="1"/>
</dbReference>
<accession>A0A0G0MK94</accession>
<dbReference type="EMBL" id="LBWG01000007">
    <property type="protein sequence ID" value="KKR04464.1"/>
    <property type="molecule type" value="Genomic_DNA"/>
</dbReference>
<name>A0A0G0MK94_9BACT</name>
<sequence length="93" mass="10189">MAKMTKSQFMASFGEMLGLSKKEATEKWEAFVEMALKEVRQGGEFNLPGLGKLIKKTRAARTGRNPLTGASIQIPAKTVVKFRVSKSAKDSVL</sequence>
<dbReference type="InterPro" id="IPR000119">
    <property type="entry name" value="Hist_DNA-bd"/>
</dbReference>
<evidence type="ECO:0000256" key="8">
    <source>
        <dbReference type="ARBA" id="ARBA00046140"/>
    </source>
</evidence>
<dbReference type="SMART" id="SM00411">
    <property type="entry name" value="BHL"/>
    <property type="match status" value="1"/>
</dbReference>
<dbReference type="Pfam" id="PF00216">
    <property type="entry name" value="Bac_DNA_binding"/>
    <property type="match status" value="1"/>
</dbReference>
<evidence type="ECO:0000256" key="2">
    <source>
        <dbReference type="ARBA" id="ARBA00011738"/>
    </source>
</evidence>
<evidence type="ECO:0000256" key="1">
    <source>
        <dbReference type="ARBA" id="ARBA00004328"/>
    </source>
</evidence>
<comment type="caution">
    <text evidence="10">The sequence shown here is derived from an EMBL/GenBank/DDBJ whole genome shotgun (WGS) entry which is preliminary data.</text>
</comment>
<protein>
    <recommendedName>
        <fullName evidence="3">Viral histone-like protein</fullName>
    </recommendedName>
    <alternativeName>
        <fullName evidence="7">DNA-binding protein pA104R</fullName>
    </alternativeName>
    <alternativeName>
        <fullName evidence="6">pA104R</fullName>
    </alternativeName>
</protein>
<dbReference type="InterPro" id="IPR010992">
    <property type="entry name" value="IHF-like_DNA-bd_dom_sf"/>
</dbReference>
<comment type="subcellular location">
    <subcellularLocation>
        <location evidence="1">Virion</location>
    </subcellularLocation>
</comment>
<dbReference type="PANTHER" id="PTHR33175:SF13">
    <property type="entry name" value="HISTONE-LIKE PROTEIN"/>
    <property type="match status" value="1"/>
</dbReference>
<evidence type="ECO:0000256" key="7">
    <source>
        <dbReference type="ARBA" id="ARBA00033227"/>
    </source>
</evidence>
<dbReference type="Proteomes" id="UP000033935">
    <property type="component" value="Unassembled WGS sequence"/>
</dbReference>
<comment type="function">
    <text evidence="8">DNA-binding protein that plays a critical role in nucleoid compaction, genome replication and DNA replication and transcription. Binds to both ssDNA and dsDNA with a binding site covering about 15 nucleotides. Displays DNA-supercoiling activity only when associated with the viral DNA topoisomerase 2.</text>
</comment>
<dbReference type="GO" id="GO:0030527">
    <property type="term" value="F:structural constituent of chromatin"/>
    <property type="evidence" value="ECO:0007669"/>
    <property type="project" value="InterPro"/>
</dbReference>
<dbReference type="GO" id="GO:0006260">
    <property type="term" value="P:DNA replication"/>
    <property type="evidence" value="ECO:0007669"/>
    <property type="project" value="UniProtKB-KW"/>
</dbReference>
<evidence type="ECO:0000256" key="6">
    <source>
        <dbReference type="ARBA" id="ARBA00033120"/>
    </source>
</evidence>
<comment type="subunit">
    <text evidence="2">Homodimer.</text>
</comment>
<keyword evidence="10" id="KW-0238">DNA-binding</keyword>
<dbReference type="GO" id="GO:0005829">
    <property type="term" value="C:cytosol"/>
    <property type="evidence" value="ECO:0007669"/>
    <property type="project" value="TreeGrafter"/>
</dbReference>
<gene>
    <name evidence="10" type="ORF">UT30_C0007G0020</name>
</gene>
<dbReference type="AlphaFoldDB" id="A0A0G0MK94"/>
<dbReference type="SUPFAM" id="SSF47729">
    <property type="entry name" value="IHF-like DNA-binding proteins"/>
    <property type="match status" value="1"/>
</dbReference>
<keyword evidence="4" id="KW-0235">DNA replication</keyword>
<evidence type="ECO:0000256" key="3">
    <source>
        <dbReference type="ARBA" id="ARBA00016145"/>
    </source>
</evidence>
<dbReference type="GO" id="GO:0003677">
    <property type="term" value="F:DNA binding"/>
    <property type="evidence" value="ECO:0007669"/>
    <property type="project" value="UniProtKB-KW"/>
</dbReference>
<dbReference type="PRINTS" id="PR01727">
    <property type="entry name" value="DNABINDINGHU"/>
</dbReference>
<evidence type="ECO:0000313" key="10">
    <source>
        <dbReference type="EMBL" id="KKR04464.1"/>
    </source>
</evidence>